<evidence type="ECO:0000313" key="13">
    <source>
        <dbReference type="EMBL" id="PIP04741.1"/>
    </source>
</evidence>
<evidence type="ECO:0000256" key="7">
    <source>
        <dbReference type="ARBA" id="ARBA00022833"/>
    </source>
</evidence>
<keyword evidence="9" id="KW-0482">Metalloprotease</keyword>
<gene>
    <name evidence="13" type="ORF">COX53_00855</name>
</gene>
<dbReference type="Pfam" id="PF02163">
    <property type="entry name" value="Peptidase_M50"/>
    <property type="match status" value="1"/>
</dbReference>
<evidence type="ECO:0000256" key="4">
    <source>
        <dbReference type="ARBA" id="ARBA00022670"/>
    </source>
</evidence>
<keyword evidence="7" id="KW-0862">Zinc</keyword>
<comment type="subcellular location">
    <subcellularLocation>
        <location evidence="2">Membrane</location>
        <topology evidence="2">Multi-pass membrane protein</topology>
    </subcellularLocation>
</comment>
<dbReference type="PANTHER" id="PTHR42837">
    <property type="entry name" value="REGULATOR OF SIGMA-E PROTEASE RSEP"/>
    <property type="match status" value="1"/>
</dbReference>
<evidence type="ECO:0000256" key="10">
    <source>
        <dbReference type="ARBA" id="ARBA00023136"/>
    </source>
</evidence>
<dbReference type="InterPro" id="IPR004387">
    <property type="entry name" value="Pept_M50_Zn"/>
</dbReference>
<organism evidence="13 14">
    <name type="scientific">candidate division WWE3 bacterium CG23_combo_of_CG06-09_8_20_14_all_40_14</name>
    <dbReference type="NCBI Taxonomy" id="1975095"/>
    <lineage>
        <taxon>Bacteria</taxon>
        <taxon>Katanobacteria</taxon>
    </lineage>
</organism>
<feature type="domain" description="Peptidase M50" evidence="12">
    <location>
        <begin position="8"/>
        <end position="363"/>
    </location>
</feature>
<evidence type="ECO:0000256" key="11">
    <source>
        <dbReference type="SAM" id="Phobius"/>
    </source>
</evidence>
<comment type="caution">
    <text evidence="13">The sequence shown here is derived from an EMBL/GenBank/DDBJ whole genome shotgun (WGS) entry which is preliminary data.</text>
</comment>
<sequence>MFLSFLVFFLIFSLLILLHELGHFLAAKKSGVRVDEFGFGFPPKLFGKKIKGTEYSLNLIPFGGFVRIPGSEYEQADKKDKGNFANKKPKTKIFILTSGIFMNFLLAMVLYYTLFIANGFKSMPLFMVDNFSFKYGKPEITKNVIVYSQNNIFKSGDRILYVQEELNPKSDIYPQTPEEVINFIAGKKDANLVFKVGNVWDSNTRFVTAKTHFDSALNRFVVGIGLGESVKIFYKHPLERVFAPFLHSFNIFSYSGSIFKLLFRASLKTGDATPVAGALTGPVGIFFIVEALVKIGGVSAVMAVVDFMALLSLSLAVMNIIPFPGLDGGHLVFAVYEGIVKKSPPLNFMRWVSTGGMTVLIVLAILIAFKDFFMFR</sequence>
<feature type="transmembrane region" description="Helical" evidence="11">
    <location>
        <begin position="93"/>
        <end position="117"/>
    </location>
</feature>
<evidence type="ECO:0000313" key="14">
    <source>
        <dbReference type="Proteomes" id="UP000231388"/>
    </source>
</evidence>
<comment type="similarity">
    <text evidence="3">Belongs to the peptidase M50B family.</text>
</comment>
<dbReference type="EMBL" id="PCQY01000011">
    <property type="protein sequence ID" value="PIP04741.1"/>
    <property type="molecule type" value="Genomic_DNA"/>
</dbReference>
<feature type="transmembrane region" description="Helical" evidence="11">
    <location>
        <begin position="348"/>
        <end position="369"/>
    </location>
</feature>
<dbReference type="Proteomes" id="UP000231388">
    <property type="component" value="Unassembled WGS sequence"/>
</dbReference>
<evidence type="ECO:0000256" key="6">
    <source>
        <dbReference type="ARBA" id="ARBA00022801"/>
    </source>
</evidence>
<evidence type="ECO:0000256" key="5">
    <source>
        <dbReference type="ARBA" id="ARBA00022692"/>
    </source>
</evidence>
<dbReference type="PANTHER" id="PTHR42837:SF2">
    <property type="entry name" value="MEMBRANE METALLOPROTEASE ARASP2, CHLOROPLASTIC-RELATED"/>
    <property type="match status" value="1"/>
</dbReference>
<keyword evidence="6" id="KW-0378">Hydrolase</keyword>
<evidence type="ECO:0000256" key="1">
    <source>
        <dbReference type="ARBA" id="ARBA00001947"/>
    </source>
</evidence>
<dbReference type="InterPro" id="IPR008915">
    <property type="entry name" value="Peptidase_M50"/>
</dbReference>
<feature type="transmembrane region" description="Helical" evidence="11">
    <location>
        <begin position="241"/>
        <end position="263"/>
    </location>
</feature>
<keyword evidence="5 11" id="KW-0812">Transmembrane</keyword>
<evidence type="ECO:0000256" key="9">
    <source>
        <dbReference type="ARBA" id="ARBA00023049"/>
    </source>
</evidence>
<dbReference type="CDD" id="cd06163">
    <property type="entry name" value="S2P-M50_PDZ_RseP-like"/>
    <property type="match status" value="1"/>
</dbReference>
<dbReference type="GO" id="GO:0016020">
    <property type="term" value="C:membrane"/>
    <property type="evidence" value="ECO:0007669"/>
    <property type="project" value="UniProtKB-SubCell"/>
</dbReference>
<comment type="cofactor">
    <cofactor evidence="1">
        <name>Zn(2+)</name>
        <dbReference type="ChEBI" id="CHEBI:29105"/>
    </cofactor>
</comment>
<evidence type="ECO:0000259" key="12">
    <source>
        <dbReference type="Pfam" id="PF02163"/>
    </source>
</evidence>
<keyword evidence="8 11" id="KW-1133">Transmembrane helix</keyword>
<dbReference type="GO" id="GO:0006508">
    <property type="term" value="P:proteolysis"/>
    <property type="evidence" value="ECO:0007669"/>
    <property type="project" value="UniProtKB-KW"/>
</dbReference>
<feature type="transmembrane region" description="Helical" evidence="11">
    <location>
        <begin position="300"/>
        <end position="321"/>
    </location>
</feature>
<evidence type="ECO:0000256" key="8">
    <source>
        <dbReference type="ARBA" id="ARBA00022989"/>
    </source>
</evidence>
<protein>
    <recommendedName>
        <fullName evidence="12">Peptidase M50 domain-containing protein</fullName>
    </recommendedName>
</protein>
<reference evidence="13 14" key="1">
    <citation type="submission" date="2017-09" db="EMBL/GenBank/DDBJ databases">
        <title>Depth-based differentiation of microbial function through sediment-hosted aquifers and enrichment of novel symbionts in the deep terrestrial subsurface.</title>
        <authorList>
            <person name="Probst A.J."/>
            <person name="Ladd B."/>
            <person name="Jarett J.K."/>
            <person name="Geller-Mcgrath D.E."/>
            <person name="Sieber C.M."/>
            <person name="Emerson J.B."/>
            <person name="Anantharaman K."/>
            <person name="Thomas B.C."/>
            <person name="Malmstrom R."/>
            <person name="Stieglmeier M."/>
            <person name="Klingl A."/>
            <person name="Woyke T."/>
            <person name="Ryan C.M."/>
            <person name="Banfield J.F."/>
        </authorList>
    </citation>
    <scope>NUCLEOTIDE SEQUENCE [LARGE SCALE GENOMIC DNA]</scope>
    <source>
        <strain evidence="13">CG23_combo_of_CG06-09_8_20_14_all_40_14</strain>
    </source>
</reference>
<keyword evidence="10 11" id="KW-0472">Membrane</keyword>
<keyword evidence="4" id="KW-0645">Protease</keyword>
<dbReference type="GO" id="GO:0004222">
    <property type="term" value="F:metalloendopeptidase activity"/>
    <property type="evidence" value="ECO:0007669"/>
    <property type="project" value="InterPro"/>
</dbReference>
<proteinExistence type="inferred from homology"/>
<evidence type="ECO:0000256" key="2">
    <source>
        <dbReference type="ARBA" id="ARBA00004141"/>
    </source>
</evidence>
<accession>A0A2G9XEM6</accession>
<evidence type="ECO:0000256" key="3">
    <source>
        <dbReference type="ARBA" id="ARBA00007931"/>
    </source>
</evidence>
<dbReference type="AlphaFoldDB" id="A0A2G9XEM6"/>
<name>A0A2G9XEM6_UNCKA</name>